<dbReference type="RefSeq" id="WP_138789786.1">
    <property type="nucleotide sequence ID" value="NZ_JBHTGQ010000017.1"/>
</dbReference>
<evidence type="ECO:0000256" key="3">
    <source>
        <dbReference type="SAM" id="Phobius"/>
    </source>
</evidence>
<reference evidence="5" key="1">
    <citation type="journal article" date="2019" name="Int. J. Syst. Evol. Microbiol.">
        <title>The Global Catalogue of Microorganisms (GCM) 10K type strain sequencing project: providing services to taxonomists for standard genome sequencing and annotation.</title>
        <authorList>
            <consortium name="The Broad Institute Genomics Platform"/>
            <consortium name="The Broad Institute Genome Sequencing Center for Infectious Disease"/>
            <person name="Wu L."/>
            <person name="Ma J."/>
        </authorList>
    </citation>
    <scope>NUCLEOTIDE SEQUENCE [LARGE SCALE GENOMIC DNA]</scope>
    <source>
        <strain evidence="5">JCM 18657</strain>
    </source>
</reference>
<keyword evidence="3" id="KW-0812">Transmembrane</keyword>
<evidence type="ECO:0000256" key="1">
    <source>
        <dbReference type="SAM" id="Coils"/>
    </source>
</evidence>
<proteinExistence type="predicted"/>
<evidence type="ECO:0000313" key="5">
    <source>
        <dbReference type="Proteomes" id="UP001596528"/>
    </source>
</evidence>
<feature type="compositionally biased region" description="Low complexity" evidence="2">
    <location>
        <begin position="96"/>
        <end position="116"/>
    </location>
</feature>
<feature type="coiled-coil region" evidence="1">
    <location>
        <begin position="33"/>
        <end position="82"/>
    </location>
</feature>
<keyword evidence="3" id="KW-0472">Membrane</keyword>
<feature type="transmembrane region" description="Helical" evidence="3">
    <location>
        <begin position="6"/>
        <end position="22"/>
    </location>
</feature>
<sequence length="170" mass="19001">MGAWGYLAVIGLCLIGLAWLLPNKQKKSAAPSLDDIERTLDAFSSELEEENKRFAEWLANFKHEHDERLAEVERRMYALEKQNEWLRSLLSNPELPAAPAAPAAEPAAPAPSAQPEGDGGSIEERYPELFEYYRQGKSTEQIARKLGMNKGEVMLILGLAKREARQHAPS</sequence>
<organism evidence="4 5">
    <name type="scientific">Paenibacillus thermoaerophilus</name>
    <dbReference type="NCBI Taxonomy" id="1215385"/>
    <lineage>
        <taxon>Bacteria</taxon>
        <taxon>Bacillati</taxon>
        <taxon>Bacillota</taxon>
        <taxon>Bacilli</taxon>
        <taxon>Bacillales</taxon>
        <taxon>Paenibacillaceae</taxon>
        <taxon>Paenibacillus</taxon>
    </lineage>
</organism>
<dbReference type="Proteomes" id="UP001596528">
    <property type="component" value="Unassembled WGS sequence"/>
</dbReference>
<keyword evidence="3" id="KW-1133">Transmembrane helix</keyword>
<keyword evidence="1" id="KW-0175">Coiled coil</keyword>
<gene>
    <name evidence="4" type="ORF">ACFQWB_07445</name>
</gene>
<evidence type="ECO:0000256" key="2">
    <source>
        <dbReference type="SAM" id="MobiDB-lite"/>
    </source>
</evidence>
<protein>
    <submittedName>
        <fullName evidence="4">DUF6115 domain-containing protein</fullName>
    </submittedName>
</protein>
<dbReference type="EMBL" id="JBHTGQ010000017">
    <property type="protein sequence ID" value="MFC7749770.1"/>
    <property type="molecule type" value="Genomic_DNA"/>
</dbReference>
<keyword evidence="5" id="KW-1185">Reference proteome</keyword>
<evidence type="ECO:0000313" key="4">
    <source>
        <dbReference type="EMBL" id="MFC7749770.1"/>
    </source>
</evidence>
<accession>A0ABW2V405</accession>
<feature type="region of interest" description="Disordered" evidence="2">
    <location>
        <begin position="96"/>
        <end position="125"/>
    </location>
</feature>
<comment type="caution">
    <text evidence="4">The sequence shown here is derived from an EMBL/GenBank/DDBJ whole genome shotgun (WGS) entry which is preliminary data.</text>
</comment>
<name>A0ABW2V405_9BACL</name>